<dbReference type="Pfam" id="PF02151">
    <property type="entry name" value="UVR"/>
    <property type="match status" value="1"/>
</dbReference>
<dbReference type="Gene3D" id="4.10.860.10">
    <property type="entry name" value="UVR domain"/>
    <property type="match status" value="1"/>
</dbReference>
<dbReference type="EMBL" id="MASJ01000002">
    <property type="protein sequence ID" value="OCS87967.1"/>
    <property type="molecule type" value="Genomic_DNA"/>
</dbReference>
<protein>
    <recommendedName>
        <fullName evidence="1">UVR domain-containing protein</fullName>
    </recommendedName>
</protein>
<dbReference type="SUPFAM" id="SSF46600">
    <property type="entry name" value="C-terminal UvrC-binding domain of UvrB"/>
    <property type="match status" value="1"/>
</dbReference>
<dbReference type="InterPro" id="IPR025542">
    <property type="entry name" value="YacH"/>
</dbReference>
<accession>A0A1C0YLA6</accession>
<dbReference type="GO" id="GO:0046870">
    <property type="term" value="F:cadmium ion binding"/>
    <property type="evidence" value="ECO:0007669"/>
    <property type="project" value="TreeGrafter"/>
</dbReference>
<comment type="caution">
    <text evidence="2">The sequence shown here is derived from an EMBL/GenBank/DDBJ whole genome shotgun (WGS) entry which is preliminary data.</text>
</comment>
<dbReference type="GO" id="GO:0050897">
    <property type="term" value="F:cobalt ion binding"/>
    <property type="evidence" value="ECO:0007669"/>
    <property type="project" value="TreeGrafter"/>
</dbReference>
<dbReference type="InterPro" id="IPR001943">
    <property type="entry name" value="UVR_dom"/>
</dbReference>
<dbReference type="OrthoDB" id="9788704at2"/>
<dbReference type="GO" id="GO:1990170">
    <property type="term" value="P:stress response to cadmium ion"/>
    <property type="evidence" value="ECO:0007669"/>
    <property type="project" value="TreeGrafter"/>
</dbReference>
<evidence type="ECO:0000313" key="3">
    <source>
        <dbReference type="Proteomes" id="UP000093199"/>
    </source>
</evidence>
<gene>
    <name evidence="2" type="ORF">A6M13_08330</name>
</gene>
<name>A0A1C0YLA6_9BACL</name>
<dbReference type="STRING" id="33978.A6M13_08330"/>
<feature type="domain" description="UVR" evidence="1">
    <location>
        <begin position="132"/>
        <end position="167"/>
    </location>
</feature>
<dbReference type="PANTHER" id="PTHR38430:SF1">
    <property type="entry name" value="PROTEIN-ARGININE KINASE ACTIVATOR PROTEIN"/>
    <property type="match status" value="1"/>
</dbReference>
<reference evidence="2 3" key="1">
    <citation type="submission" date="2016-07" db="EMBL/GenBank/DDBJ databases">
        <title>Caryophanon tenue genome sequencing.</title>
        <authorList>
            <person name="Verma A."/>
            <person name="Pal Y."/>
            <person name="Krishnamurthi S."/>
        </authorList>
    </citation>
    <scope>NUCLEOTIDE SEQUENCE [LARGE SCALE GENOMIC DNA]</scope>
    <source>
        <strain evidence="2 3">DSM 14152</strain>
    </source>
</reference>
<proteinExistence type="predicted"/>
<dbReference type="PANTHER" id="PTHR38430">
    <property type="entry name" value="PROTEIN-ARGININE KINASE ACTIVATOR PROTEIN"/>
    <property type="match status" value="1"/>
</dbReference>
<dbReference type="GO" id="GO:1990169">
    <property type="term" value="P:stress response to copper ion"/>
    <property type="evidence" value="ECO:0007669"/>
    <property type="project" value="TreeGrafter"/>
</dbReference>
<dbReference type="AlphaFoldDB" id="A0A1C0YLA6"/>
<dbReference type="InterPro" id="IPR036876">
    <property type="entry name" value="UVR_dom_sf"/>
</dbReference>
<sequence length="174" mass="20012">MHCEHCQQREAAIVMTTMNNGQKTKQHLCHECATNLQTFHVELQDATPLQQLLTTWFGTPAWQQQEQKEQHTTACSHCQLTFQQFLKDGKFGCPSCYDAFHDELPPLLKRLQSDIEHVGKVPHVVNEKMSLKKRIELIRQTMKTAVEEERFEDAAKLRDEARALEAQLLGGDNV</sequence>
<dbReference type="RefSeq" id="WP_066542772.1">
    <property type="nucleotide sequence ID" value="NZ_MASJ01000002.1"/>
</dbReference>
<keyword evidence="3" id="KW-1185">Reference proteome</keyword>
<evidence type="ECO:0000259" key="1">
    <source>
        <dbReference type="PROSITE" id="PS50151"/>
    </source>
</evidence>
<dbReference type="GO" id="GO:0008270">
    <property type="term" value="F:zinc ion binding"/>
    <property type="evidence" value="ECO:0007669"/>
    <property type="project" value="TreeGrafter"/>
</dbReference>
<evidence type="ECO:0000313" key="2">
    <source>
        <dbReference type="EMBL" id="OCS87967.1"/>
    </source>
</evidence>
<dbReference type="PIRSF" id="PIRSF015034">
    <property type="entry name" value="YacH"/>
    <property type="match status" value="1"/>
</dbReference>
<organism evidence="2 3">
    <name type="scientific">Caryophanon tenue</name>
    <dbReference type="NCBI Taxonomy" id="33978"/>
    <lineage>
        <taxon>Bacteria</taxon>
        <taxon>Bacillati</taxon>
        <taxon>Bacillota</taxon>
        <taxon>Bacilli</taxon>
        <taxon>Bacillales</taxon>
        <taxon>Caryophanaceae</taxon>
        <taxon>Caryophanon</taxon>
    </lineage>
</organism>
<dbReference type="GO" id="GO:0005507">
    <property type="term" value="F:copper ion binding"/>
    <property type="evidence" value="ECO:0007669"/>
    <property type="project" value="TreeGrafter"/>
</dbReference>
<dbReference type="PROSITE" id="PS50151">
    <property type="entry name" value="UVR"/>
    <property type="match status" value="1"/>
</dbReference>
<dbReference type="Proteomes" id="UP000093199">
    <property type="component" value="Unassembled WGS sequence"/>
</dbReference>